<keyword evidence="5" id="KW-0175">Coiled coil</keyword>
<protein>
    <submittedName>
        <fullName evidence="8">Inorganic anion transporter, SulP family</fullName>
    </submittedName>
</protein>
<evidence type="ECO:0000256" key="4">
    <source>
        <dbReference type="ARBA" id="ARBA00023136"/>
    </source>
</evidence>
<comment type="subcellular location">
    <subcellularLocation>
        <location evidence="1">Membrane</location>
        <topology evidence="1">Multi-pass membrane protein</topology>
    </subcellularLocation>
</comment>
<feature type="transmembrane region" description="Helical" evidence="6">
    <location>
        <begin position="198"/>
        <end position="215"/>
    </location>
</feature>
<gene>
    <name evidence="8" type="ORF">TELCIR_02184</name>
</gene>
<dbReference type="GO" id="GO:0016020">
    <property type="term" value="C:membrane"/>
    <property type="evidence" value="ECO:0007669"/>
    <property type="project" value="UniProtKB-SubCell"/>
</dbReference>
<reference evidence="8 9" key="1">
    <citation type="submission" date="2015-09" db="EMBL/GenBank/DDBJ databases">
        <title>Draft genome of the parasitic nematode Teladorsagia circumcincta isolate WARC Sus (inbred).</title>
        <authorList>
            <person name="Mitreva M."/>
        </authorList>
    </citation>
    <scope>NUCLEOTIDE SEQUENCE [LARGE SCALE GENOMIC DNA]</scope>
    <source>
        <strain evidence="8 9">S</strain>
    </source>
</reference>
<evidence type="ECO:0000256" key="2">
    <source>
        <dbReference type="ARBA" id="ARBA00022692"/>
    </source>
</evidence>
<feature type="coiled-coil region" evidence="5">
    <location>
        <begin position="150"/>
        <end position="184"/>
    </location>
</feature>
<keyword evidence="3 6" id="KW-1133">Transmembrane helix</keyword>
<evidence type="ECO:0000256" key="3">
    <source>
        <dbReference type="ARBA" id="ARBA00022989"/>
    </source>
</evidence>
<accession>A0A2G9UZW0</accession>
<dbReference type="PANTHER" id="PTHR11814">
    <property type="entry name" value="SULFATE TRANSPORTER"/>
    <property type="match status" value="1"/>
</dbReference>
<name>A0A2G9UZW0_TELCI</name>
<proteinExistence type="predicted"/>
<dbReference type="EMBL" id="KZ345109">
    <property type="protein sequence ID" value="PIO75753.1"/>
    <property type="molecule type" value="Genomic_DNA"/>
</dbReference>
<evidence type="ECO:0000259" key="7">
    <source>
        <dbReference type="Pfam" id="PF00916"/>
    </source>
</evidence>
<organism evidence="8 9">
    <name type="scientific">Teladorsagia circumcincta</name>
    <name type="common">Brown stomach worm</name>
    <name type="synonym">Ostertagia circumcincta</name>
    <dbReference type="NCBI Taxonomy" id="45464"/>
    <lineage>
        <taxon>Eukaryota</taxon>
        <taxon>Metazoa</taxon>
        <taxon>Ecdysozoa</taxon>
        <taxon>Nematoda</taxon>
        <taxon>Chromadorea</taxon>
        <taxon>Rhabditida</taxon>
        <taxon>Rhabditina</taxon>
        <taxon>Rhabditomorpha</taxon>
        <taxon>Strongyloidea</taxon>
        <taxon>Trichostrongylidae</taxon>
        <taxon>Teladorsagia</taxon>
    </lineage>
</organism>
<dbReference type="OrthoDB" id="5807933at2759"/>
<feature type="transmembrane region" description="Helical" evidence="6">
    <location>
        <begin position="227"/>
        <end position="248"/>
    </location>
</feature>
<evidence type="ECO:0000256" key="6">
    <source>
        <dbReference type="SAM" id="Phobius"/>
    </source>
</evidence>
<dbReference type="Pfam" id="PF00916">
    <property type="entry name" value="Sulfate_transp"/>
    <property type="match status" value="1"/>
</dbReference>
<dbReference type="GO" id="GO:0055085">
    <property type="term" value="P:transmembrane transport"/>
    <property type="evidence" value="ECO:0007669"/>
    <property type="project" value="InterPro"/>
</dbReference>
<dbReference type="InterPro" id="IPR011547">
    <property type="entry name" value="SLC26A/SulP_dom"/>
</dbReference>
<feature type="transmembrane region" description="Helical" evidence="6">
    <location>
        <begin position="315"/>
        <end position="336"/>
    </location>
</feature>
<sequence>MTSKFLLPNDSTSTHRFLKKDVINLFKPGHMVVHEGLRQPKRLYKAITKKYKRAVSEVVTISQASAMHEESRVPVVRWMQSYKHENLVPDIVAGVTLAIYNVPQKRRAKRKPPISSPSEEIGSDALIDAIALLNADAGRPAYLKTIVAHLLENAAESEELKRKNRLLEDKLEAEIAENDCLRKEKWYAIAEGLPNTNLVTLAISVSTITFLVLYKKIVEPILKKKNISLPAELLALVIITFISAVAHFHDRFGVIIVGDIPTGLPPPKVPLFEEVLIKRLIVPAASIAVVAYAVTVSMGKLFARKHKYHINPNQVAGMVASAVILCVILVVAPLLSALPMCVLNSIVVVALSSLLSKITELKYLWRFSKSDVMTIAQRMNDFLSFCYCDGGHSKGLFEVSVMEIILS</sequence>
<dbReference type="AlphaFoldDB" id="A0A2G9UZW0"/>
<keyword evidence="2 6" id="KW-0812">Transmembrane</keyword>
<dbReference type="Proteomes" id="UP000230423">
    <property type="component" value="Unassembled WGS sequence"/>
</dbReference>
<dbReference type="InterPro" id="IPR001902">
    <property type="entry name" value="SLC26A/SulP_fam"/>
</dbReference>
<evidence type="ECO:0000256" key="5">
    <source>
        <dbReference type="SAM" id="Coils"/>
    </source>
</evidence>
<keyword evidence="4 6" id="KW-0472">Membrane</keyword>
<evidence type="ECO:0000313" key="8">
    <source>
        <dbReference type="EMBL" id="PIO75753.1"/>
    </source>
</evidence>
<feature type="transmembrane region" description="Helical" evidence="6">
    <location>
        <begin position="280"/>
        <end position="303"/>
    </location>
</feature>
<evidence type="ECO:0000256" key="1">
    <source>
        <dbReference type="ARBA" id="ARBA00004141"/>
    </source>
</evidence>
<evidence type="ECO:0000313" key="9">
    <source>
        <dbReference type="Proteomes" id="UP000230423"/>
    </source>
</evidence>
<feature type="domain" description="SLC26A/SulP transporter" evidence="7">
    <location>
        <begin position="185"/>
        <end position="314"/>
    </location>
</feature>
<keyword evidence="9" id="KW-1185">Reference proteome</keyword>